<dbReference type="Proteomes" id="UP000799324">
    <property type="component" value="Unassembled WGS sequence"/>
</dbReference>
<dbReference type="PANTHER" id="PTHR46910:SF25">
    <property type="entry name" value="ABC-TRANSPORTER-REGULATING TRANSCRIPTION FACTOR"/>
    <property type="match status" value="1"/>
</dbReference>
<evidence type="ECO:0000313" key="6">
    <source>
        <dbReference type="Proteomes" id="UP000799324"/>
    </source>
</evidence>
<dbReference type="InterPro" id="IPR050987">
    <property type="entry name" value="AtrR-like"/>
</dbReference>
<dbReference type="SMART" id="SM00066">
    <property type="entry name" value="GAL4"/>
    <property type="match status" value="1"/>
</dbReference>
<evidence type="ECO:0000256" key="3">
    <source>
        <dbReference type="SAM" id="MobiDB-lite"/>
    </source>
</evidence>
<dbReference type="CDD" id="cd12148">
    <property type="entry name" value="fungal_TF_MHR"/>
    <property type="match status" value="1"/>
</dbReference>
<keyword evidence="2" id="KW-0539">Nucleus</keyword>
<dbReference type="InterPro" id="IPR001138">
    <property type="entry name" value="Zn2Cys6_DnaBD"/>
</dbReference>
<accession>A0A6A6SQG1</accession>
<organism evidence="5 6">
    <name type="scientific">Lophiostoma macrostomum CBS 122681</name>
    <dbReference type="NCBI Taxonomy" id="1314788"/>
    <lineage>
        <taxon>Eukaryota</taxon>
        <taxon>Fungi</taxon>
        <taxon>Dikarya</taxon>
        <taxon>Ascomycota</taxon>
        <taxon>Pezizomycotina</taxon>
        <taxon>Dothideomycetes</taxon>
        <taxon>Pleosporomycetidae</taxon>
        <taxon>Pleosporales</taxon>
        <taxon>Lophiostomataceae</taxon>
        <taxon>Lophiostoma</taxon>
    </lineage>
</organism>
<sequence length="579" mass="65143">MNDLRNLRKSCDLCYQRKIKCDRAKPRCSHCITYESDCTYAAPSRKSRPKKLPNCAKPDATADHTQNRLRTLEHLVQQLSETVKVSQQHGGAQEGLHMEGEGEVLPNSASQPITAPSDSIQTIQKHTVSLALPSLEHILPLFHDFLRGFNAALPMFHDDTLLRMLQNFYNVPYSQRDPVVWAAINIVMALAHRYELGSSSNTHLSVEYLNKAESVLSDIVLGDTQLINIQILVGMVLLLQASPDLTPSLILVATTMRLAHKIGLHDRTASAHLNAVDARQHAYVFWVAYILDKDLSMRSRQPSIQLDDDVDLELPSPEPFHCQLTEGLSHETGFGSGIIVTTDGSAEMNYFATRIQLAVIEGGVYDYLYSTRSKKRTIEERSHALDTISSALEAWKASIPMEFSARMASDAVSPTVLQLLAVMHCTSLACTTLINEANAWNAYWIEDIRRYATEGILPTRPPQWKTVVDEARQLTALLETLPPQNKWNFWTTGCSHMTAILLLTFNNMQEPKHDQLSLDYQLVERGLQMLDRVGEENQSEVVRSFHKTCAWLHRDAQRKRSGDTVMESSVDLPAWFVLS</sequence>
<proteinExistence type="predicted"/>
<dbReference type="AlphaFoldDB" id="A0A6A6SQG1"/>
<dbReference type="GO" id="GO:0008270">
    <property type="term" value="F:zinc ion binding"/>
    <property type="evidence" value="ECO:0007669"/>
    <property type="project" value="InterPro"/>
</dbReference>
<name>A0A6A6SQG1_9PLEO</name>
<dbReference type="Pfam" id="PF00172">
    <property type="entry name" value="Zn_clus"/>
    <property type="match status" value="1"/>
</dbReference>
<dbReference type="GO" id="GO:0003677">
    <property type="term" value="F:DNA binding"/>
    <property type="evidence" value="ECO:0007669"/>
    <property type="project" value="InterPro"/>
</dbReference>
<dbReference type="SUPFAM" id="SSF57701">
    <property type="entry name" value="Zn2/Cys6 DNA-binding domain"/>
    <property type="match status" value="1"/>
</dbReference>
<evidence type="ECO:0000313" key="5">
    <source>
        <dbReference type="EMBL" id="KAF2648394.1"/>
    </source>
</evidence>
<evidence type="ECO:0000259" key="4">
    <source>
        <dbReference type="PROSITE" id="PS50048"/>
    </source>
</evidence>
<evidence type="ECO:0000256" key="2">
    <source>
        <dbReference type="ARBA" id="ARBA00023242"/>
    </source>
</evidence>
<keyword evidence="6" id="KW-1185">Reference proteome</keyword>
<keyword evidence="1" id="KW-0479">Metal-binding</keyword>
<dbReference type="Gene3D" id="4.10.240.10">
    <property type="entry name" value="Zn(2)-C6 fungal-type DNA-binding domain"/>
    <property type="match status" value="1"/>
</dbReference>
<gene>
    <name evidence="5" type="ORF">K491DRAFT_642581</name>
</gene>
<dbReference type="EMBL" id="MU004541">
    <property type="protein sequence ID" value="KAF2648394.1"/>
    <property type="molecule type" value="Genomic_DNA"/>
</dbReference>
<dbReference type="SMART" id="SM00906">
    <property type="entry name" value="Fungal_trans"/>
    <property type="match status" value="1"/>
</dbReference>
<protein>
    <recommendedName>
        <fullName evidence="4">Zn(2)-C6 fungal-type domain-containing protein</fullName>
    </recommendedName>
</protein>
<dbReference type="InterPro" id="IPR007219">
    <property type="entry name" value="XnlR_reg_dom"/>
</dbReference>
<dbReference type="PANTHER" id="PTHR46910">
    <property type="entry name" value="TRANSCRIPTION FACTOR PDR1"/>
    <property type="match status" value="1"/>
</dbReference>
<dbReference type="GO" id="GO:0000981">
    <property type="term" value="F:DNA-binding transcription factor activity, RNA polymerase II-specific"/>
    <property type="evidence" value="ECO:0007669"/>
    <property type="project" value="InterPro"/>
</dbReference>
<evidence type="ECO:0000256" key="1">
    <source>
        <dbReference type="ARBA" id="ARBA00022723"/>
    </source>
</evidence>
<reference evidence="5" key="1">
    <citation type="journal article" date="2020" name="Stud. Mycol.">
        <title>101 Dothideomycetes genomes: a test case for predicting lifestyles and emergence of pathogens.</title>
        <authorList>
            <person name="Haridas S."/>
            <person name="Albert R."/>
            <person name="Binder M."/>
            <person name="Bloem J."/>
            <person name="Labutti K."/>
            <person name="Salamov A."/>
            <person name="Andreopoulos B."/>
            <person name="Baker S."/>
            <person name="Barry K."/>
            <person name="Bills G."/>
            <person name="Bluhm B."/>
            <person name="Cannon C."/>
            <person name="Castanera R."/>
            <person name="Culley D."/>
            <person name="Daum C."/>
            <person name="Ezra D."/>
            <person name="Gonzalez J."/>
            <person name="Henrissat B."/>
            <person name="Kuo A."/>
            <person name="Liang C."/>
            <person name="Lipzen A."/>
            <person name="Lutzoni F."/>
            <person name="Magnuson J."/>
            <person name="Mondo S."/>
            <person name="Nolan M."/>
            <person name="Ohm R."/>
            <person name="Pangilinan J."/>
            <person name="Park H.-J."/>
            <person name="Ramirez L."/>
            <person name="Alfaro M."/>
            <person name="Sun H."/>
            <person name="Tritt A."/>
            <person name="Yoshinaga Y."/>
            <person name="Zwiers L.-H."/>
            <person name="Turgeon B."/>
            <person name="Goodwin S."/>
            <person name="Spatafora J."/>
            <person name="Crous P."/>
            <person name="Grigoriev I."/>
        </authorList>
    </citation>
    <scope>NUCLEOTIDE SEQUENCE</scope>
    <source>
        <strain evidence="5">CBS 122681</strain>
    </source>
</reference>
<feature type="domain" description="Zn(2)-C6 fungal-type" evidence="4">
    <location>
        <begin position="10"/>
        <end position="40"/>
    </location>
</feature>
<dbReference type="PROSITE" id="PS50048">
    <property type="entry name" value="ZN2_CY6_FUNGAL_2"/>
    <property type="match status" value="1"/>
</dbReference>
<feature type="region of interest" description="Disordered" evidence="3">
    <location>
        <begin position="43"/>
        <end position="64"/>
    </location>
</feature>
<dbReference type="GO" id="GO:0006351">
    <property type="term" value="P:DNA-templated transcription"/>
    <property type="evidence" value="ECO:0007669"/>
    <property type="project" value="InterPro"/>
</dbReference>
<dbReference type="OrthoDB" id="2123952at2759"/>
<dbReference type="Pfam" id="PF04082">
    <property type="entry name" value="Fungal_trans"/>
    <property type="match status" value="1"/>
</dbReference>
<dbReference type="InterPro" id="IPR036864">
    <property type="entry name" value="Zn2-C6_fun-type_DNA-bd_sf"/>
</dbReference>
<dbReference type="CDD" id="cd00067">
    <property type="entry name" value="GAL4"/>
    <property type="match status" value="1"/>
</dbReference>